<dbReference type="PANTHER" id="PTHR42685">
    <property type="entry name" value="GERANYLGERANYL DIPHOSPHATE REDUCTASE"/>
    <property type="match status" value="1"/>
</dbReference>
<keyword evidence="3" id="KW-1185">Reference proteome</keyword>
<dbReference type="KEGG" id="nwl:NWFMUON74_36950"/>
<dbReference type="EMBL" id="AP023396">
    <property type="protein sequence ID" value="BCK55923.1"/>
    <property type="molecule type" value="Genomic_DNA"/>
</dbReference>
<proteinExistence type="predicted"/>
<gene>
    <name evidence="2" type="ORF">NWFMUON74_36950</name>
</gene>
<dbReference type="Gene3D" id="3.50.50.60">
    <property type="entry name" value="FAD/NAD(P)-binding domain"/>
    <property type="match status" value="1"/>
</dbReference>
<dbReference type="InterPro" id="IPR036188">
    <property type="entry name" value="FAD/NAD-bd_sf"/>
</dbReference>
<dbReference type="InterPro" id="IPR050407">
    <property type="entry name" value="Geranylgeranyl_reductase"/>
</dbReference>
<dbReference type="GO" id="GO:0071949">
    <property type="term" value="F:FAD binding"/>
    <property type="evidence" value="ECO:0007669"/>
    <property type="project" value="InterPro"/>
</dbReference>
<feature type="domain" description="FAD-binding" evidence="1">
    <location>
        <begin position="8"/>
        <end position="300"/>
    </location>
</feature>
<evidence type="ECO:0000313" key="2">
    <source>
        <dbReference type="EMBL" id="BCK55923.1"/>
    </source>
</evidence>
<dbReference type="InterPro" id="IPR002938">
    <property type="entry name" value="FAD-bd"/>
</dbReference>
<dbReference type="SUPFAM" id="SSF51905">
    <property type="entry name" value="FAD/NAD(P)-binding domain"/>
    <property type="match status" value="1"/>
</dbReference>
<evidence type="ECO:0000313" key="3">
    <source>
        <dbReference type="Proteomes" id="UP000516173"/>
    </source>
</evidence>
<dbReference type="Pfam" id="PF01494">
    <property type="entry name" value="FAD_binding_3"/>
    <property type="match status" value="1"/>
</dbReference>
<reference evidence="2 3" key="1">
    <citation type="submission" date="2020-08" db="EMBL/GenBank/DDBJ databases">
        <title>Genome Sequencing of Nocardia wallacei strain FMUON74 and assembly.</title>
        <authorList>
            <person name="Toyokawa M."/>
            <person name="Uesaka K."/>
        </authorList>
    </citation>
    <scope>NUCLEOTIDE SEQUENCE [LARGE SCALE GENOMIC DNA]</scope>
    <source>
        <strain evidence="2 3">FMUON74</strain>
    </source>
</reference>
<dbReference type="Gene3D" id="3.30.9.100">
    <property type="match status" value="1"/>
</dbReference>
<organism evidence="2 3">
    <name type="scientific">Nocardia wallacei</name>
    <dbReference type="NCBI Taxonomy" id="480035"/>
    <lineage>
        <taxon>Bacteria</taxon>
        <taxon>Bacillati</taxon>
        <taxon>Actinomycetota</taxon>
        <taxon>Actinomycetes</taxon>
        <taxon>Mycobacteriales</taxon>
        <taxon>Nocardiaceae</taxon>
        <taxon>Nocardia</taxon>
    </lineage>
</organism>
<dbReference type="PANTHER" id="PTHR42685:SF22">
    <property type="entry name" value="CONDITIONED MEDIUM FACTOR RECEPTOR 1"/>
    <property type="match status" value="1"/>
</dbReference>
<protein>
    <submittedName>
        <fullName evidence="2">FAD-dependent oxidoreductase</fullName>
    </submittedName>
</protein>
<dbReference type="AlphaFoldDB" id="A0A7G1KNW0"/>
<sequence>MVQAPGVALLEQWGLLGPVVAAGTPPIEKYTFDFGFDSGPVRLSGTARTATGHATAYAPRRTLLDKILVDGAAAAGAEVREHFTVEAPVFEDGRVVGVVGHTARGASVLERARVVVGADGRDSRIARAVGAQPYNEHPKGQYQYYTYWRDLPVDGFEVVIRPGRVWAAQPTNDGLTMLVVAWPMAQRNEFRADIERNYLRTLELSPEFAARVRGATRVEPFVGAAVANYFRKPYGPGWALVGDAAYNKDPITALGITDAFQGAELLSTAIDRTFTATASFDEAMADYQRIRDARNEAVYEHTAHLSRLEPASADFERLVRAMQGNQEAMDAFAAINAGIVSPVEFFDDANINRILCGVPAGAHR</sequence>
<dbReference type="Proteomes" id="UP000516173">
    <property type="component" value="Chromosome"/>
</dbReference>
<accession>A0A7G1KNW0</accession>
<evidence type="ECO:0000259" key="1">
    <source>
        <dbReference type="Pfam" id="PF01494"/>
    </source>
</evidence>
<name>A0A7G1KNW0_9NOCA</name>